<dbReference type="KEGG" id="sfz:SFLOR_v1c07530"/>
<reference evidence="2 3" key="1">
    <citation type="submission" date="2017-12" db="EMBL/GenBank/DDBJ databases">
        <title>Complete genome sequence of Spiroplasma floricola 23-6 (ATCC 29989).</title>
        <authorList>
            <person name="Tsai Y.-M."/>
            <person name="Wu P.-S."/>
            <person name="Lo W.-S."/>
            <person name="Kuo C.-H."/>
        </authorList>
    </citation>
    <scope>NUCLEOTIDE SEQUENCE [LARGE SCALE GENOMIC DNA]</scope>
    <source>
        <strain evidence="2 3">23-6</strain>
    </source>
</reference>
<evidence type="ECO:0000313" key="2">
    <source>
        <dbReference type="EMBL" id="AUB31801.1"/>
    </source>
</evidence>
<name>A0A2K8SEB5_9MOLU</name>
<keyword evidence="1" id="KW-0812">Transmembrane</keyword>
<gene>
    <name evidence="2" type="ORF">SFLOR_v1c07530</name>
</gene>
<dbReference type="Proteomes" id="UP000231823">
    <property type="component" value="Chromosome"/>
</dbReference>
<evidence type="ECO:0000256" key="1">
    <source>
        <dbReference type="SAM" id="Phobius"/>
    </source>
</evidence>
<sequence length="64" mass="7355">MTSILIYVFFGLLLMSLGFLIYFLIKKTKSIFCIKRGIVKYFLDTIPIIFFVAGLLTIVCGCFF</sequence>
<feature type="transmembrane region" description="Helical" evidence="1">
    <location>
        <begin position="37"/>
        <end position="59"/>
    </location>
</feature>
<dbReference type="AlphaFoldDB" id="A0A2K8SEB5"/>
<keyword evidence="3" id="KW-1185">Reference proteome</keyword>
<dbReference type="EMBL" id="CP025057">
    <property type="protein sequence ID" value="AUB31801.1"/>
    <property type="molecule type" value="Genomic_DNA"/>
</dbReference>
<evidence type="ECO:0000313" key="3">
    <source>
        <dbReference type="Proteomes" id="UP000231823"/>
    </source>
</evidence>
<protein>
    <submittedName>
        <fullName evidence="2">Uncharacterized protein</fullName>
    </submittedName>
</protein>
<organism evidence="2 3">
    <name type="scientific">Spiroplasma floricola 23-6</name>
    <dbReference type="NCBI Taxonomy" id="1336749"/>
    <lineage>
        <taxon>Bacteria</taxon>
        <taxon>Bacillati</taxon>
        <taxon>Mycoplasmatota</taxon>
        <taxon>Mollicutes</taxon>
        <taxon>Entomoplasmatales</taxon>
        <taxon>Spiroplasmataceae</taxon>
        <taxon>Spiroplasma</taxon>
    </lineage>
</organism>
<accession>A0A2K8SEB5</accession>
<keyword evidence="1" id="KW-0472">Membrane</keyword>
<feature type="transmembrane region" description="Helical" evidence="1">
    <location>
        <begin position="6"/>
        <end position="25"/>
    </location>
</feature>
<proteinExistence type="predicted"/>
<keyword evidence="1" id="KW-1133">Transmembrane helix</keyword>